<organism evidence="1">
    <name type="scientific">Siphoviridae sp. ctF2K4</name>
    <dbReference type="NCBI Taxonomy" id="2825401"/>
    <lineage>
        <taxon>Viruses</taxon>
        <taxon>Duplodnaviria</taxon>
        <taxon>Heunggongvirae</taxon>
        <taxon>Uroviricota</taxon>
        <taxon>Caudoviricetes</taxon>
    </lineage>
</organism>
<dbReference type="EMBL" id="BK016256">
    <property type="protein sequence ID" value="DAG05337.1"/>
    <property type="molecule type" value="Genomic_DNA"/>
</dbReference>
<evidence type="ECO:0000313" key="1">
    <source>
        <dbReference type="EMBL" id="DAG05337.1"/>
    </source>
</evidence>
<protein>
    <submittedName>
        <fullName evidence="1">Uncharacterized protein</fullName>
    </submittedName>
</protein>
<sequence>MHRERRVQAQIRAYPPFLRAYRPSCPLPCFHRACLPCRYRPSACFRRASLRAWARPSAPLQERASSPLREFSFRVPLLFLAFFDFGYKNTAPNGAV</sequence>
<name>A0A8S5VEY6_9CAUD</name>
<reference evidence="1" key="1">
    <citation type="journal article" date="2021" name="Proc. Natl. Acad. Sci. U.S.A.">
        <title>A Catalog of Tens of Thousands of Viruses from Human Metagenomes Reveals Hidden Associations with Chronic Diseases.</title>
        <authorList>
            <person name="Tisza M.J."/>
            <person name="Buck C.B."/>
        </authorList>
    </citation>
    <scope>NUCLEOTIDE SEQUENCE</scope>
    <source>
        <strain evidence="1">CtF2K4</strain>
    </source>
</reference>
<proteinExistence type="predicted"/>
<accession>A0A8S5VEY6</accession>